<accession>A0A7V1I4Q5</accession>
<keyword evidence="1" id="KW-0051">Antiviral defense</keyword>
<comment type="caution">
    <text evidence="3">The sequence shown here is derived from an EMBL/GenBank/DDBJ whole genome shotgun (WGS) entry which is preliminary data.</text>
</comment>
<dbReference type="Proteomes" id="UP000886268">
    <property type="component" value="Unassembled WGS sequence"/>
</dbReference>
<dbReference type="InterPro" id="IPR005537">
    <property type="entry name" value="RAMP_III_fam"/>
</dbReference>
<proteinExistence type="predicted"/>
<dbReference type="AlphaFoldDB" id="A0A7V1I4Q5"/>
<reference evidence="3" key="1">
    <citation type="journal article" date="2020" name="mSystems">
        <title>Genome- and Community-Level Interaction Insights into Carbon Utilization and Element Cycling Functions of Hydrothermarchaeota in Hydrothermal Sediment.</title>
        <authorList>
            <person name="Zhou Z."/>
            <person name="Liu Y."/>
            <person name="Xu W."/>
            <person name="Pan J."/>
            <person name="Luo Z.H."/>
            <person name="Li M."/>
        </authorList>
    </citation>
    <scope>NUCLEOTIDE SEQUENCE [LARGE SCALE GENOMIC DNA]</scope>
    <source>
        <strain evidence="3">HyVt-45</strain>
    </source>
</reference>
<dbReference type="EMBL" id="DRKW01000170">
    <property type="protein sequence ID" value="HEB74165.1"/>
    <property type="molecule type" value="Genomic_DNA"/>
</dbReference>
<evidence type="ECO:0000313" key="3">
    <source>
        <dbReference type="EMBL" id="HEB74165.1"/>
    </source>
</evidence>
<feature type="non-terminal residue" evidence="3">
    <location>
        <position position="161"/>
    </location>
</feature>
<protein>
    <recommendedName>
        <fullName evidence="2">CRISPR type III-associated protein domain-containing protein</fullName>
    </recommendedName>
</protein>
<dbReference type="GO" id="GO:0051607">
    <property type="term" value="P:defense response to virus"/>
    <property type="evidence" value="ECO:0007669"/>
    <property type="project" value="UniProtKB-KW"/>
</dbReference>
<feature type="domain" description="CRISPR type III-associated protein" evidence="2">
    <location>
        <begin position="97"/>
        <end position="159"/>
    </location>
</feature>
<evidence type="ECO:0000256" key="1">
    <source>
        <dbReference type="ARBA" id="ARBA00023118"/>
    </source>
</evidence>
<gene>
    <name evidence="3" type="ORF">ENJ03_02975</name>
</gene>
<organism evidence="3">
    <name type="scientific">Desulfofervidus auxilii</name>
    <dbReference type="NCBI Taxonomy" id="1621989"/>
    <lineage>
        <taxon>Bacteria</taxon>
        <taxon>Pseudomonadati</taxon>
        <taxon>Thermodesulfobacteriota</taxon>
        <taxon>Candidatus Desulfofervidia</taxon>
        <taxon>Candidatus Desulfofervidales</taxon>
        <taxon>Candidatus Desulfofervidaceae</taxon>
        <taxon>Candidatus Desulfofervidus</taxon>
    </lineage>
</organism>
<dbReference type="Pfam" id="PF03787">
    <property type="entry name" value="RAMPs"/>
    <property type="match status" value="1"/>
</dbReference>
<evidence type="ECO:0000259" key="2">
    <source>
        <dbReference type="Pfam" id="PF03787"/>
    </source>
</evidence>
<sequence>MNEKIFDYYLSKAKRHSDTERSGTECPDTKIAKSKEEILNKVINDREAKDIRNFYPNPEDLEYLPENSVLMKISFTLKKPYTSKDEGEFHIIDDKIFENPIVRDKFTGLPMVRPSTWKGHLRFAAEKVEWDKGNKKKITKRLFGNESGDDNSLKGRLYFFP</sequence>
<name>A0A7V1I4Q5_DESA2</name>
<dbReference type="CDD" id="cd09726">
    <property type="entry name" value="RAMP_I_III"/>
    <property type="match status" value="1"/>
</dbReference>